<dbReference type="PRINTS" id="PR01243">
    <property type="entry name" value="NUCDPKINASE"/>
</dbReference>
<feature type="binding site" evidence="11">
    <location>
        <position position="554"/>
    </location>
    <ligand>
        <name>ATP</name>
        <dbReference type="ChEBI" id="CHEBI:30616"/>
    </ligand>
</feature>
<keyword evidence="9" id="KW-0460">Magnesium</keyword>
<evidence type="ECO:0000256" key="6">
    <source>
        <dbReference type="ARBA" id="ARBA00022741"/>
    </source>
</evidence>
<feature type="active site" description="Pros-phosphohistidine intermediate" evidence="11">
    <location>
        <position position="587"/>
    </location>
</feature>
<evidence type="ECO:0000313" key="15">
    <source>
        <dbReference type="EMBL" id="ORZ35331.1"/>
    </source>
</evidence>
<feature type="binding site" evidence="11">
    <location>
        <position position="584"/>
    </location>
    <ligand>
        <name>ATP</name>
        <dbReference type="ChEBI" id="CHEBI:30616"/>
    </ligand>
</feature>
<dbReference type="GO" id="GO:0006241">
    <property type="term" value="P:CTP biosynthetic process"/>
    <property type="evidence" value="ECO:0007669"/>
    <property type="project" value="InterPro"/>
</dbReference>
<feature type="binding site" evidence="11">
    <location>
        <position position="526"/>
    </location>
    <ligand>
        <name>ATP</name>
        <dbReference type="ChEBI" id="CHEBI:30616"/>
    </ligand>
</feature>
<feature type="region of interest" description="Disordered" evidence="13">
    <location>
        <begin position="627"/>
        <end position="752"/>
    </location>
</feature>
<feature type="domain" description="Nucleoside diphosphate kinase-like" evidence="14">
    <location>
        <begin position="470"/>
        <end position="610"/>
    </location>
</feature>
<proteinExistence type="inferred from homology"/>
<dbReference type="GO" id="GO:0006183">
    <property type="term" value="P:GTP biosynthetic process"/>
    <property type="evidence" value="ECO:0007669"/>
    <property type="project" value="InterPro"/>
</dbReference>
<dbReference type="GO" id="GO:0006228">
    <property type="term" value="P:UTP biosynthetic process"/>
    <property type="evidence" value="ECO:0007669"/>
    <property type="project" value="InterPro"/>
</dbReference>
<dbReference type="InterPro" id="IPR036850">
    <property type="entry name" value="NDK-like_dom_sf"/>
</dbReference>
<dbReference type="PROSITE" id="PS00469">
    <property type="entry name" value="NDPK"/>
    <property type="match status" value="1"/>
</dbReference>
<organism evidence="15 16">
    <name type="scientific">Catenaria anguillulae PL171</name>
    <dbReference type="NCBI Taxonomy" id="765915"/>
    <lineage>
        <taxon>Eukaryota</taxon>
        <taxon>Fungi</taxon>
        <taxon>Fungi incertae sedis</taxon>
        <taxon>Blastocladiomycota</taxon>
        <taxon>Blastocladiomycetes</taxon>
        <taxon>Blastocladiales</taxon>
        <taxon>Catenariaceae</taxon>
        <taxon>Catenaria</taxon>
    </lineage>
</organism>
<dbReference type="InterPro" id="IPR034907">
    <property type="entry name" value="NDK-like_dom"/>
</dbReference>
<evidence type="ECO:0000256" key="11">
    <source>
        <dbReference type="PROSITE-ProRule" id="PRU00706"/>
    </source>
</evidence>
<evidence type="ECO:0000313" key="16">
    <source>
        <dbReference type="Proteomes" id="UP000193411"/>
    </source>
</evidence>
<evidence type="ECO:0000256" key="3">
    <source>
        <dbReference type="ARBA" id="ARBA00022490"/>
    </source>
</evidence>
<evidence type="ECO:0000256" key="1">
    <source>
        <dbReference type="ARBA" id="ARBA00008142"/>
    </source>
</evidence>
<evidence type="ECO:0000256" key="10">
    <source>
        <dbReference type="ARBA" id="ARBA00023080"/>
    </source>
</evidence>
<dbReference type="AlphaFoldDB" id="A0A1Y2HNE5"/>
<sequence length="752" mass="80937">MARPNTGGAARKEIEVISKIDNDDDLIHFLNGHDSVTVVDMYPKYCGPCEPMAGVFKRLKVDYQDQVAFAQAQTDAISFFESIRHKSCPLFSVWVNGVYVNCVRGANSPLLEHIIKEQVELNKITKERKPGIPEVDIPQIIRPGIQFTPGSHALRMSTNLTDAVDESTRFTISFIKPDAMLPHIIAEVASAAKLNRFDIVKERRMWLSEATAKQLYAEHAERPFFGELIDYVTSGPILALLLSHTGTDSEASDHAAAINAWRQVVGPSSPKHALEVAPRSLRAQFGKDGLHNGFYASDSPAAAQREMELLFSPAIPSLPNVLMNTDMTMTLTALSPEISSDAAKVEAVVQRALHCNMEVHKRGSVTLSKEQVIEWLGDEAAGSDEVVAKWTAGPVMALVLKGEDVIHLWSELVYGNVDQVVEADANPRTIRASLGGGDCIRCSKSADQAHREMNVFFPRPMSTFVKPVTLERTIALIKPDATAAGKATEIMQKIEERGFRIVDKKQFTMTMETAKEFYRDHVGKPFYDELTQWMTSEPIWALVLEKDSAIVSWREAMGPTNSIKAKEIAPDTLRALYGTDGSKNALHGSDSPANAAREITLIFGEHRALPSNMPSRVASLVNLAPAEPAPASNPDTSPPADIAVPVPTGDSGEAAAASPAPPTERPKSGAAKGASRPASSKSRPVSATAAKAAAAGSKPASRPASSSAAKSKDALAPQDGPQPPKTSRPSSQTSLRKSKAQLAGDGSGPSPS</sequence>
<dbReference type="SUPFAM" id="SSF52833">
    <property type="entry name" value="Thioredoxin-like"/>
    <property type="match status" value="1"/>
</dbReference>
<dbReference type="InterPro" id="IPR017937">
    <property type="entry name" value="Thioredoxin_CS"/>
</dbReference>
<keyword evidence="4" id="KW-0808">Transferase</keyword>
<evidence type="ECO:0000256" key="7">
    <source>
        <dbReference type="ARBA" id="ARBA00022777"/>
    </source>
</evidence>
<dbReference type="Pfam" id="PF00085">
    <property type="entry name" value="Thioredoxin"/>
    <property type="match status" value="1"/>
</dbReference>
<protein>
    <recommendedName>
        <fullName evidence="2">Nucleoside diphosphate kinase</fullName>
    </recommendedName>
</protein>
<dbReference type="InterPro" id="IPR001564">
    <property type="entry name" value="Nucleoside_diP_kinase"/>
</dbReference>
<evidence type="ECO:0000256" key="5">
    <source>
        <dbReference type="ARBA" id="ARBA00022723"/>
    </source>
</evidence>
<evidence type="ECO:0000259" key="14">
    <source>
        <dbReference type="SMART" id="SM00562"/>
    </source>
</evidence>
<comment type="similarity">
    <text evidence="1 11 12">Belongs to the NDK family.</text>
</comment>
<gene>
    <name evidence="15" type="ORF">BCR44DRAFT_116576</name>
</gene>
<keyword evidence="16" id="KW-1185">Reference proteome</keyword>
<keyword evidence="7 15" id="KW-0418">Kinase</keyword>
<evidence type="ECO:0000256" key="12">
    <source>
        <dbReference type="RuleBase" id="RU004011"/>
    </source>
</evidence>
<dbReference type="GO" id="GO:0004550">
    <property type="term" value="F:nucleoside diphosphate kinase activity"/>
    <property type="evidence" value="ECO:0007669"/>
    <property type="project" value="InterPro"/>
</dbReference>
<accession>A0A1Y2HNE5</accession>
<dbReference type="PANTHER" id="PTHR46161">
    <property type="entry name" value="NUCLEOSIDE DIPHOSPHATE KINASE"/>
    <property type="match status" value="1"/>
</dbReference>
<dbReference type="Proteomes" id="UP000193411">
    <property type="component" value="Unassembled WGS sequence"/>
</dbReference>
<dbReference type="SUPFAM" id="SSF54919">
    <property type="entry name" value="Nucleoside diphosphate kinase, NDK"/>
    <property type="match status" value="3"/>
</dbReference>
<keyword evidence="6" id="KW-0547">Nucleotide-binding</keyword>
<dbReference type="EMBL" id="MCFL01000023">
    <property type="protein sequence ID" value="ORZ35331.1"/>
    <property type="molecule type" value="Genomic_DNA"/>
</dbReference>
<feature type="domain" description="Nucleoside diphosphate kinase-like" evidence="14">
    <location>
        <begin position="168"/>
        <end position="317"/>
    </location>
</feature>
<evidence type="ECO:0000256" key="2">
    <source>
        <dbReference type="ARBA" id="ARBA00017632"/>
    </source>
</evidence>
<dbReference type="Gene3D" id="3.30.70.141">
    <property type="entry name" value="Nucleoside diphosphate kinase-like domain"/>
    <property type="match status" value="3"/>
</dbReference>
<dbReference type="PROSITE" id="PS00194">
    <property type="entry name" value="THIOREDOXIN_1"/>
    <property type="match status" value="1"/>
</dbReference>
<dbReference type="InterPro" id="IPR036249">
    <property type="entry name" value="Thioredoxin-like_sf"/>
</dbReference>
<dbReference type="OrthoDB" id="2162449at2759"/>
<dbReference type="Pfam" id="PF00334">
    <property type="entry name" value="NDK"/>
    <property type="match status" value="3"/>
</dbReference>
<evidence type="ECO:0000256" key="13">
    <source>
        <dbReference type="SAM" id="MobiDB-lite"/>
    </source>
</evidence>
<name>A0A1Y2HNE5_9FUNG</name>
<dbReference type="STRING" id="765915.A0A1Y2HNE5"/>
<dbReference type="SMART" id="SM00562">
    <property type="entry name" value="NDK"/>
    <property type="match status" value="2"/>
</dbReference>
<keyword evidence="10" id="KW-0546">Nucleotide metabolism</keyword>
<feature type="binding site" evidence="11">
    <location>
        <position position="478"/>
    </location>
    <ligand>
        <name>ATP</name>
        <dbReference type="ChEBI" id="CHEBI:30616"/>
    </ligand>
</feature>
<feature type="compositionally biased region" description="Low complexity" evidence="13">
    <location>
        <begin position="684"/>
        <end position="717"/>
    </location>
</feature>
<evidence type="ECO:0000256" key="4">
    <source>
        <dbReference type="ARBA" id="ARBA00022679"/>
    </source>
</evidence>
<reference evidence="15 16" key="1">
    <citation type="submission" date="2016-07" db="EMBL/GenBank/DDBJ databases">
        <title>Pervasive Adenine N6-methylation of Active Genes in Fungi.</title>
        <authorList>
            <consortium name="DOE Joint Genome Institute"/>
            <person name="Mondo S.J."/>
            <person name="Dannebaum R.O."/>
            <person name="Kuo R.C."/>
            <person name="Labutti K."/>
            <person name="Haridas S."/>
            <person name="Kuo A."/>
            <person name="Salamov A."/>
            <person name="Ahrendt S.R."/>
            <person name="Lipzen A."/>
            <person name="Sullivan W."/>
            <person name="Andreopoulos W.B."/>
            <person name="Clum A."/>
            <person name="Lindquist E."/>
            <person name="Daum C."/>
            <person name="Ramamoorthy G.K."/>
            <person name="Gryganskyi A."/>
            <person name="Culley D."/>
            <person name="Magnuson J.K."/>
            <person name="James T.Y."/>
            <person name="O'Malley M.A."/>
            <person name="Stajich J.E."/>
            <person name="Spatafora J.W."/>
            <person name="Visel A."/>
            <person name="Grigoriev I.V."/>
        </authorList>
    </citation>
    <scope>NUCLEOTIDE SEQUENCE [LARGE SCALE GENOMIC DNA]</scope>
    <source>
        <strain evidence="15 16">PL171</strain>
    </source>
</reference>
<feature type="binding site" evidence="11">
    <location>
        <position position="574"/>
    </location>
    <ligand>
        <name>ATP</name>
        <dbReference type="ChEBI" id="CHEBI:30616"/>
    </ligand>
</feature>
<dbReference type="GO" id="GO:0046872">
    <property type="term" value="F:metal ion binding"/>
    <property type="evidence" value="ECO:0007669"/>
    <property type="project" value="UniProtKB-KW"/>
</dbReference>
<dbReference type="PROSITE" id="PS51374">
    <property type="entry name" value="NDPK_LIKE"/>
    <property type="match status" value="3"/>
</dbReference>
<dbReference type="InterPro" id="IPR013766">
    <property type="entry name" value="Thioredoxin_domain"/>
</dbReference>
<dbReference type="PANTHER" id="PTHR46161:SF3">
    <property type="entry name" value="NUCLEOSIDE DIPHOSPHATE KINASE DDB_G0292928-RELATED"/>
    <property type="match status" value="1"/>
</dbReference>
<keyword evidence="5" id="KW-0479">Metal-binding</keyword>
<keyword evidence="3" id="KW-0963">Cytoplasm</keyword>
<dbReference type="Gene3D" id="3.40.30.10">
    <property type="entry name" value="Glutaredoxin"/>
    <property type="match status" value="1"/>
</dbReference>
<comment type="caution">
    <text evidence="11">Lacks conserved residue(s) required for the propagation of feature annotation.</text>
</comment>
<evidence type="ECO:0000256" key="8">
    <source>
        <dbReference type="ARBA" id="ARBA00022840"/>
    </source>
</evidence>
<feature type="binding site" evidence="11">
    <location>
        <position position="560"/>
    </location>
    <ligand>
        <name>ATP</name>
        <dbReference type="ChEBI" id="CHEBI:30616"/>
    </ligand>
</feature>
<keyword evidence="8" id="KW-0067">ATP-binding</keyword>
<comment type="caution">
    <text evidence="15">The sequence shown here is derived from an EMBL/GenBank/DDBJ whole genome shotgun (WGS) entry which is preliminary data.</text>
</comment>
<dbReference type="InterPro" id="IPR023005">
    <property type="entry name" value="Nucleoside_diP_kinase_AS"/>
</dbReference>
<evidence type="ECO:0000256" key="9">
    <source>
        <dbReference type="ARBA" id="ARBA00022842"/>
    </source>
</evidence>